<dbReference type="OrthoDB" id="1394818at2759"/>
<evidence type="ECO:0000256" key="7">
    <source>
        <dbReference type="ARBA" id="ARBA00023180"/>
    </source>
</evidence>
<keyword evidence="2" id="KW-0812">Transmembrane</keyword>
<keyword evidence="6" id="KW-0675">Receptor</keyword>
<reference evidence="9" key="1">
    <citation type="journal article" date="2020" name="Genome Biol.">
        <title>Gamete binning: chromosome-level and haplotype-resolved genome assembly enabled by high-throughput single-cell sequencing of gamete genomes.</title>
        <authorList>
            <person name="Campoy J.A."/>
            <person name="Sun H."/>
            <person name="Goel M."/>
            <person name="Jiao W.-B."/>
            <person name="Folz-Donahue K."/>
            <person name="Wang N."/>
            <person name="Rubio M."/>
            <person name="Liu C."/>
            <person name="Kukat C."/>
            <person name="Ruiz D."/>
            <person name="Huettel B."/>
            <person name="Schneeberger K."/>
        </authorList>
    </citation>
    <scope>NUCLEOTIDE SEQUENCE [LARGE SCALE GENOMIC DNA]</scope>
    <source>
        <strain evidence="9">cv. Rojo Pasion</strain>
    </source>
</reference>
<evidence type="ECO:0000256" key="1">
    <source>
        <dbReference type="ARBA" id="ARBA00004479"/>
    </source>
</evidence>
<dbReference type="SUPFAM" id="SSF52058">
    <property type="entry name" value="L domain-like"/>
    <property type="match status" value="1"/>
</dbReference>
<accession>A0A6J5WHD2</accession>
<keyword evidence="4" id="KW-1133">Transmembrane helix</keyword>
<evidence type="ECO:0000313" key="8">
    <source>
        <dbReference type="EMBL" id="CAB4297708.1"/>
    </source>
</evidence>
<dbReference type="GO" id="GO:0016020">
    <property type="term" value="C:membrane"/>
    <property type="evidence" value="ECO:0007669"/>
    <property type="project" value="UniProtKB-SubCell"/>
</dbReference>
<proteinExistence type="predicted"/>
<dbReference type="InterPro" id="IPR032675">
    <property type="entry name" value="LRR_dom_sf"/>
</dbReference>
<organism evidence="8 9">
    <name type="scientific">Prunus armeniaca</name>
    <name type="common">Apricot</name>
    <name type="synonym">Armeniaca vulgaris</name>
    <dbReference type="NCBI Taxonomy" id="36596"/>
    <lineage>
        <taxon>Eukaryota</taxon>
        <taxon>Viridiplantae</taxon>
        <taxon>Streptophyta</taxon>
        <taxon>Embryophyta</taxon>
        <taxon>Tracheophyta</taxon>
        <taxon>Spermatophyta</taxon>
        <taxon>Magnoliopsida</taxon>
        <taxon>eudicotyledons</taxon>
        <taxon>Gunneridae</taxon>
        <taxon>Pentapetalae</taxon>
        <taxon>rosids</taxon>
        <taxon>fabids</taxon>
        <taxon>Rosales</taxon>
        <taxon>Rosaceae</taxon>
        <taxon>Amygdaloideae</taxon>
        <taxon>Amygdaleae</taxon>
        <taxon>Prunus</taxon>
    </lineage>
</organism>
<keyword evidence="3" id="KW-0732">Signal</keyword>
<name>A0A6J5WHD2_PRUAR</name>
<dbReference type="InterPro" id="IPR046956">
    <property type="entry name" value="RLP23-like"/>
</dbReference>
<keyword evidence="7" id="KW-0325">Glycoprotein</keyword>
<evidence type="ECO:0000256" key="5">
    <source>
        <dbReference type="ARBA" id="ARBA00023136"/>
    </source>
</evidence>
<evidence type="ECO:0000256" key="2">
    <source>
        <dbReference type="ARBA" id="ARBA00022692"/>
    </source>
</evidence>
<dbReference type="Pfam" id="PF13855">
    <property type="entry name" value="LRR_8"/>
    <property type="match status" value="1"/>
</dbReference>
<dbReference type="Gene3D" id="3.80.10.10">
    <property type="entry name" value="Ribonuclease Inhibitor"/>
    <property type="match status" value="2"/>
</dbReference>
<evidence type="ECO:0000256" key="3">
    <source>
        <dbReference type="ARBA" id="ARBA00022729"/>
    </source>
</evidence>
<dbReference type="PANTHER" id="PTHR48061">
    <property type="entry name" value="LEUCINE-RICH REPEAT RECEPTOR PROTEIN KINASE EMS1-LIKE-RELATED"/>
    <property type="match status" value="1"/>
</dbReference>
<evidence type="ECO:0008006" key="10">
    <source>
        <dbReference type="Google" id="ProtNLM"/>
    </source>
</evidence>
<dbReference type="AlphaFoldDB" id="A0A6J5WHD2"/>
<evidence type="ECO:0000256" key="4">
    <source>
        <dbReference type="ARBA" id="ARBA00022989"/>
    </source>
</evidence>
<keyword evidence="9" id="KW-1185">Reference proteome</keyword>
<evidence type="ECO:0000313" key="9">
    <source>
        <dbReference type="Proteomes" id="UP000507245"/>
    </source>
</evidence>
<protein>
    <recommendedName>
        <fullName evidence="10">Leucine-rich repeat-containing N-terminal plant-type domain-containing protein</fullName>
    </recommendedName>
</protein>
<dbReference type="Pfam" id="PF00560">
    <property type="entry name" value="LRR_1"/>
    <property type="match status" value="2"/>
</dbReference>
<dbReference type="Proteomes" id="UP000507245">
    <property type="component" value="Unassembled WGS sequence"/>
</dbReference>
<dbReference type="EMBL" id="CAEKKB010000001">
    <property type="protein sequence ID" value="CAB4297708.1"/>
    <property type="molecule type" value="Genomic_DNA"/>
</dbReference>
<dbReference type="InterPro" id="IPR001611">
    <property type="entry name" value="Leu-rich_rpt"/>
</dbReference>
<evidence type="ECO:0000256" key="6">
    <source>
        <dbReference type="ARBA" id="ARBA00023170"/>
    </source>
</evidence>
<comment type="subcellular location">
    <subcellularLocation>
        <location evidence="1">Membrane</location>
        <topology evidence="1">Single-pass type I membrane protein</topology>
    </subcellularLocation>
</comment>
<sequence>MLIQNLTELYLDDVNISSARGAHWSQAISSSLPNLKVLSLRSCNISGPIHQSFAKLQSLSVLLLDHNDISAPIPGFFANFSSLTSLSLISCNLYGTFPKEIFQITTLQEVNLSWNPRLQGSLPEFLNNGSLQYLDLSCFNSPIDSIHWETLLIWKFSCWTPIYSMGVFHCLPFLFLYLSLSQNQFYGQLPEFANISSNLLDTLDLSGNHLEGPIPTSIFNLRGLQDLRLSSNHFSGFPFSGPQQPKNLSFLDLSNNSLLIDYNGSSPTSSSFLQIQDLFLSSNKLRAFPDFLRNQSRLANLDLSENQIQGEIPYWIWKLNSLRFRWVRLSGGDVNLVQWGGGDFDWVMVVVQALRVVAVSSDRV</sequence>
<dbReference type="PANTHER" id="PTHR48061:SF2">
    <property type="entry name" value="RECEPTOR LIKE PROTEIN 30-LIKE"/>
    <property type="match status" value="1"/>
</dbReference>
<gene>
    <name evidence="8" type="ORF">ORAREDHAP_LOCUS9715</name>
</gene>
<keyword evidence="5" id="KW-0472">Membrane</keyword>